<keyword evidence="10" id="KW-1185">Reference proteome</keyword>
<dbReference type="GO" id="GO:0004673">
    <property type="term" value="F:protein histidine kinase activity"/>
    <property type="evidence" value="ECO:0007669"/>
    <property type="project" value="UniProtKB-EC"/>
</dbReference>
<organism evidence="9 10">
    <name type="scientific">Chloroflexus aggregans (strain MD-66 / DSM 9485)</name>
    <dbReference type="NCBI Taxonomy" id="326427"/>
    <lineage>
        <taxon>Bacteria</taxon>
        <taxon>Bacillati</taxon>
        <taxon>Chloroflexota</taxon>
        <taxon>Chloroflexia</taxon>
        <taxon>Chloroflexales</taxon>
        <taxon>Chloroflexineae</taxon>
        <taxon>Chloroflexaceae</taxon>
        <taxon>Chloroflexus</taxon>
    </lineage>
</organism>
<evidence type="ECO:0000256" key="5">
    <source>
        <dbReference type="ARBA" id="ARBA00022741"/>
    </source>
</evidence>
<evidence type="ECO:0000256" key="4">
    <source>
        <dbReference type="ARBA" id="ARBA00022679"/>
    </source>
</evidence>
<proteinExistence type="predicted"/>
<evidence type="ECO:0000313" key="9">
    <source>
        <dbReference type="EMBL" id="ACL26467.1"/>
    </source>
</evidence>
<keyword evidence="3" id="KW-0597">Phosphoprotein</keyword>
<dbReference type="SUPFAM" id="SSF55781">
    <property type="entry name" value="GAF domain-like"/>
    <property type="match status" value="2"/>
</dbReference>
<protein>
    <recommendedName>
        <fullName evidence="2">histidine kinase</fullName>
        <ecNumber evidence="2">2.7.13.3</ecNumber>
    </recommendedName>
</protein>
<dbReference type="SUPFAM" id="SSF55874">
    <property type="entry name" value="ATPase domain of HSP90 chaperone/DNA topoisomerase II/histidine kinase"/>
    <property type="match status" value="1"/>
</dbReference>
<name>B8GA92_CHLAD</name>
<dbReference type="Pfam" id="PF02518">
    <property type="entry name" value="HATPase_c"/>
    <property type="match status" value="1"/>
</dbReference>
<evidence type="ECO:0000256" key="6">
    <source>
        <dbReference type="ARBA" id="ARBA00022777"/>
    </source>
</evidence>
<dbReference type="Gene3D" id="3.30.450.20">
    <property type="entry name" value="PAS domain"/>
    <property type="match status" value="1"/>
</dbReference>
<dbReference type="eggNOG" id="COG3920">
    <property type="taxonomic scope" value="Bacteria"/>
</dbReference>
<gene>
    <name evidence="9" type="ordered locus">Cagg_3631</name>
</gene>
<dbReference type="Pfam" id="PF01590">
    <property type="entry name" value="GAF"/>
    <property type="match status" value="2"/>
</dbReference>
<dbReference type="InterPro" id="IPR036890">
    <property type="entry name" value="HATPase_C_sf"/>
</dbReference>
<dbReference type="InterPro" id="IPR011495">
    <property type="entry name" value="Sig_transdc_His_kin_sub2_dim/P"/>
</dbReference>
<dbReference type="Proteomes" id="UP000002508">
    <property type="component" value="Chromosome"/>
</dbReference>
<dbReference type="InterPro" id="IPR029016">
    <property type="entry name" value="GAF-like_dom_sf"/>
</dbReference>
<feature type="domain" description="Histidine kinase" evidence="8">
    <location>
        <begin position="463"/>
        <end position="658"/>
    </location>
</feature>
<dbReference type="InterPro" id="IPR003018">
    <property type="entry name" value="GAF"/>
</dbReference>
<dbReference type="PANTHER" id="PTHR41523:SF8">
    <property type="entry name" value="ETHYLENE RESPONSE SENSOR PROTEIN"/>
    <property type="match status" value="1"/>
</dbReference>
<dbReference type="HOGENOM" id="CLU_435352_0_0_0"/>
<dbReference type="STRING" id="326427.Cagg_3631"/>
<keyword evidence="6 9" id="KW-0418">Kinase</keyword>
<dbReference type="SMART" id="SM00065">
    <property type="entry name" value="GAF"/>
    <property type="match status" value="2"/>
</dbReference>
<keyword evidence="7" id="KW-0067">ATP-binding</keyword>
<dbReference type="PROSITE" id="PS50109">
    <property type="entry name" value="HIS_KIN"/>
    <property type="match status" value="1"/>
</dbReference>
<dbReference type="EC" id="2.7.13.3" evidence="2"/>
<dbReference type="OrthoDB" id="9767435at2"/>
<comment type="catalytic activity">
    <reaction evidence="1">
        <text>ATP + protein L-histidine = ADP + protein N-phospho-L-histidine.</text>
        <dbReference type="EC" id="2.7.13.3"/>
    </reaction>
</comment>
<dbReference type="InterPro" id="IPR005467">
    <property type="entry name" value="His_kinase_dom"/>
</dbReference>
<evidence type="ECO:0000256" key="7">
    <source>
        <dbReference type="ARBA" id="ARBA00022840"/>
    </source>
</evidence>
<evidence type="ECO:0000256" key="3">
    <source>
        <dbReference type="ARBA" id="ARBA00022553"/>
    </source>
</evidence>
<dbReference type="EMBL" id="CP001337">
    <property type="protein sequence ID" value="ACL26467.1"/>
    <property type="molecule type" value="Genomic_DNA"/>
</dbReference>
<dbReference type="eggNOG" id="COG3605">
    <property type="taxonomic scope" value="Bacteria"/>
</dbReference>
<dbReference type="InterPro" id="IPR003594">
    <property type="entry name" value="HATPase_dom"/>
</dbReference>
<dbReference type="Pfam" id="PF07568">
    <property type="entry name" value="HisKA_2"/>
    <property type="match status" value="1"/>
</dbReference>
<accession>B8GA92</accession>
<dbReference type="Gene3D" id="3.30.450.40">
    <property type="match status" value="2"/>
</dbReference>
<dbReference type="PANTHER" id="PTHR41523">
    <property type="entry name" value="TWO-COMPONENT SYSTEM SENSOR PROTEIN"/>
    <property type="match status" value="1"/>
</dbReference>
<dbReference type="AlphaFoldDB" id="B8GA92"/>
<keyword evidence="4" id="KW-0808">Transferase</keyword>
<dbReference type="eggNOG" id="COG2203">
    <property type="taxonomic scope" value="Bacteria"/>
</dbReference>
<dbReference type="RefSeq" id="WP_015942312.1">
    <property type="nucleotide sequence ID" value="NC_011831.1"/>
</dbReference>
<evidence type="ECO:0000256" key="2">
    <source>
        <dbReference type="ARBA" id="ARBA00012438"/>
    </source>
</evidence>
<dbReference type="GO" id="GO:0005524">
    <property type="term" value="F:ATP binding"/>
    <property type="evidence" value="ECO:0007669"/>
    <property type="project" value="UniProtKB-KW"/>
</dbReference>
<dbReference type="Gene3D" id="3.30.565.10">
    <property type="entry name" value="Histidine kinase-like ATPase, C-terminal domain"/>
    <property type="match status" value="1"/>
</dbReference>
<evidence type="ECO:0000313" key="10">
    <source>
        <dbReference type="Proteomes" id="UP000002508"/>
    </source>
</evidence>
<evidence type="ECO:0000256" key="1">
    <source>
        <dbReference type="ARBA" id="ARBA00000085"/>
    </source>
</evidence>
<evidence type="ECO:0000259" key="8">
    <source>
        <dbReference type="PROSITE" id="PS50109"/>
    </source>
</evidence>
<reference evidence="9" key="1">
    <citation type="submission" date="2008-12" db="EMBL/GenBank/DDBJ databases">
        <title>Complete sequence of Chloroflexus aggregans DSM 9485.</title>
        <authorList>
            <consortium name="US DOE Joint Genome Institute"/>
            <person name="Lucas S."/>
            <person name="Copeland A."/>
            <person name="Lapidus A."/>
            <person name="Glavina del Rio T."/>
            <person name="Dalin E."/>
            <person name="Tice H."/>
            <person name="Pitluck S."/>
            <person name="Foster B."/>
            <person name="Larimer F."/>
            <person name="Land M."/>
            <person name="Hauser L."/>
            <person name="Kyrpides N."/>
            <person name="Mikhailova N."/>
            <person name="Bryant D."/>
            <person name="Richardson P."/>
        </authorList>
    </citation>
    <scope>NUCLEOTIDE SEQUENCE</scope>
    <source>
        <strain evidence="9">DSM 9485</strain>
    </source>
</reference>
<sequence length="666" mass="73589">MDNSTLPMYEVLTSQPPDLIGAVRETIPSIGMLIDALEQQSDPAVRLSLLRQIGAEWHACGGLAEVLTELGLHLAARLPMSQGVVVSELLLAFGAAQEEQRTREWEARLVARAAELDGLHRIISAANSTLDLDTSLQTVVETVAQVMNVEVCSIYLYDKHRDDLVLRATHGLNRAAVGQVVARLGEGVTGWAAQLGYPVAVSDVYQDPRYHREPQLGEEIFRSMLAVPIVLFSAERFQFSADKLQGVITVQTIAPRDFTQEEISFVEMAAGELAFFIANAQLYQQTDERLHQKLRELTTLQQVSKSIAEQIGLHDVLNLIVEKAVDLSKVDRAAIFQVGEDGNLKLVASYGGEGDGVRDLIIQTVRDGRPLAVMNAYQDARFPQLPDVARREGFHSLFCMPLRARGRTIGGICLYQREPHLFDYEQVRLLNTFADEAAIAIENARLYEESLRALRVKSALLQEMHHRVRNNLQTIAALLAMQLRRLDPASPGAKALRESAARIQAIAAIHNLLSRDDIGVTTVSAVARQVIESVQSTLFESDIRVEFTILGDEVRIGSRDATVLALVINELVDNALTHGLAAEGGRIEVEAVLEQGWVVLELRDDGPRHPPPPPRQSSGLGLQIIETLVIGDLGGTFSLIRDEEAGWMRAQVRFPQRIIEEDRLEV</sequence>
<dbReference type="KEGG" id="cag:Cagg_3631"/>
<keyword evidence="5" id="KW-0547">Nucleotide-binding</keyword>